<protein>
    <submittedName>
        <fullName evidence="1">Transferase, Chloramphenicol acetyltransferase-like domain protein</fullName>
    </submittedName>
</protein>
<keyword evidence="2" id="KW-1185">Reference proteome</keyword>
<gene>
    <name evidence="1" type="ORF">CTI12_AA256090</name>
</gene>
<name>A0A2U1NKK3_ARTAN</name>
<sequence>MMFNPGTWDLDVATIAGHIKNPIVDVDSESIEELRDERGGPATSKEIDLGWGETCLVMSWDIHIRLFKNMMIIMDSCSSEGIEVWVTLEEQVMDLVKCNSELLSFAILLQWIMAFTLGANPEVLIFDDVRSYQYANSKNIEIAIEFIVISLKKEDTGDGAAAILSIPGKFDKL</sequence>
<organism evidence="1 2">
    <name type="scientific">Artemisia annua</name>
    <name type="common">Sweet wormwood</name>
    <dbReference type="NCBI Taxonomy" id="35608"/>
    <lineage>
        <taxon>Eukaryota</taxon>
        <taxon>Viridiplantae</taxon>
        <taxon>Streptophyta</taxon>
        <taxon>Embryophyta</taxon>
        <taxon>Tracheophyta</taxon>
        <taxon>Spermatophyta</taxon>
        <taxon>Magnoliopsida</taxon>
        <taxon>eudicotyledons</taxon>
        <taxon>Gunneridae</taxon>
        <taxon>Pentapetalae</taxon>
        <taxon>asterids</taxon>
        <taxon>campanulids</taxon>
        <taxon>Asterales</taxon>
        <taxon>Asteraceae</taxon>
        <taxon>Asteroideae</taxon>
        <taxon>Anthemideae</taxon>
        <taxon>Artemisiinae</taxon>
        <taxon>Artemisia</taxon>
    </lineage>
</organism>
<accession>A0A2U1NKK3</accession>
<comment type="caution">
    <text evidence="1">The sequence shown here is derived from an EMBL/GenBank/DDBJ whole genome shotgun (WGS) entry which is preliminary data.</text>
</comment>
<reference evidence="1 2" key="1">
    <citation type="journal article" date="2018" name="Mol. Plant">
        <title>The genome of Artemisia annua provides insight into the evolution of Asteraceae family and artemisinin biosynthesis.</title>
        <authorList>
            <person name="Shen Q."/>
            <person name="Zhang L."/>
            <person name="Liao Z."/>
            <person name="Wang S."/>
            <person name="Yan T."/>
            <person name="Shi P."/>
            <person name="Liu M."/>
            <person name="Fu X."/>
            <person name="Pan Q."/>
            <person name="Wang Y."/>
            <person name="Lv Z."/>
            <person name="Lu X."/>
            <person name="Zhang F."/>
            <person name="Jiang W."/>
            <person name="Ma Y."/>
            <person name="Chen M."/>
            <person name="Hao X."/>
            <person name="Li L."/>
            <person name="Tang Y."/>
            <person name="Lv G."/>
            <person name="Zhou Y."/>
            <person name="Sun X."/>
            <person name="Brodelius P.E."/>
            <person name="Rose J.K.C."/>
            <person name="Tang K."/>
        </authorList>
    </citation>
    <scope>NUCLEOTIDE SEQUENCE [LARGE SCALE GENOMIC DNA]</scope>
    <source>
        <strain evidence="2">cv. Huhao1</strain>
        <tissue evidence="1">Leaf</tissue>
    </source>
</reference>
<dbReference type="GO" id="GO:0016740">
    <property type="term" value="F:transferase activity"/>
    <property type="evidence" value="ECO:0007669"/>
    <property type="project" value="UniProtKB-KW"/>
</dbReference>
<dbReference type="OrthoDB" id="1932220at2759"/>
<dbReference type="AlphaFoldDB" id="A0A2U1NKK3"/>
<dbReference type="Gene3D" id="3.30.559.10">
    <property type="entry name" value="Chloramphenicol acetyltransferase-like domain"/>
    <property type="match status" value="1"/>
</dbReference>
<evidence type="ECO:0000313" key="2">
    <source>
        <dbReference type="Proteomes" id="UP000245207"/>
    </source>
</evidence>
<dbReference type="InterPro" id="IPR023213">
    <property type="entry name" value="CAT-like_dom_sf"/>
</dbReference>
<evidence type="ECO:0000313" key="1">
    <source>
        <dbReference type="EMBL" id="PWA73990.1"/>
    </source>
</evidence>
<dbReference type="Proteomes" id="UP000245207">
    <property type="component" value="Unassembled WGS sequence"/>
</dbReference>
<dbReference type="EMBL" id="PKPP01002640">
    <property type="protein sequence ID" value="PWA73990.1"/>
    <property type="molecule type" value="Genomic_DNA"/>
</dbReference>
<proteinExistence type="predicted"/>
<keyword evidence="1" id="KW-0808">Transferase</keyword>